<dbReference type="GO" id="GO:0005886">
    <property type="term" value="C:plasma membrane"/>
    <property type="evidence" value="ECO:0007669"/>
    <property type="project" value="UniProtKB-SubCell"/>
</dbReference>
<dbReference type="InterPro" id="IPR038770">
    <property type="entry name" value="Na+/solute_symporter_sf"/>
</dbReference>
<comment type="caution">
    <text evidence="12">The sequence shown here is derived from an EMBL/GenBank/DDBJ whole genome shotgun (WGS) entry which is preliminary data.</text>
</comment>
<feature type="transmembrane region" description="Helical" evidence="10">
    <location>
        <begin position="274"/>
        <end position="295"/>
    </location>
</feature>
<dbReference type="eggNOG" id="COG0025">
    <property type="taxonomic scope" value="Bacteria"/>
</dbReference>
<keyword evidence="6" id="KW-0915">Sodium</keyword>
<dbReference type="InterPro" id="IPR006153">
    <property type="entry name" value="Cation/H_exchanger_TM"/>
</dbReference>
<proteinExistence type="predicted"/>
<keyword evidence="8 10" id="KW-0472">Membrane</keyword>
<evidence type="ECO:0000256" key="7">
    <source>
        <dbReference type="ARBA" id="ARBA00023065"/>
    </source>
</evidence>
<feature type="transmembrane region" description="Helical" evidence="10">
    <location>
        <begin position="157"/>
        <end position="177"/>
    </location>
</feature>
<evidence type="ECO:0000256" key="5">
    <source>
        <dbReference type="ARBA" id="ARBA00022989"/>
    </source>
</evidence>
<keyword evidence="13" id="KW-1185">Reference proteome</keyword>
<evidence type="ECO:0000259" key="11">
    <source>
        <dbReference type="Pfam" id="PF00999"/>
    </source>
</evidence>
<feature type="transmembrane region" description="Helical" evidence="10">
    <location>
        <begin position="307"/>
        <end position="328"/>
    </location>
</feature>
<dbReference type="Proteomes" id="UP000009320">
    <property type="component" value="Unassembled WGS sequence"/>
</dbReference>
<dbReference type="PANTHER" id="PTHR10110">
    <property type="entry name" value="SODIUM/HYDROGEN EXCHANGER"/>
    <property type="match status" value="1"/>
</dbReference>
<evidence type="ECO:0000256" key="8">
    <source>
        <dbReference type="ARBA" id="ARBA00023136"/>
    </source>
</evidence>
<evidence type="ECO:0000313" key="13">
    <source>
        <dbReference type="Proteomes" id="UP000009320"/>
    </source>
</evidence>
<accession>I7L9K0</accession>
<feature type="transmembrane region" description="Helical" evidence="10">
    <location>
        <begin position="372"/>
        <end position="396"/>
    </location>
</feature>
<dbReference type="GO" id="GO:0015385">
    <property type="term" value="F:sodium:proton antiporter activity"/>
    <property type="evidence" value="ECO:0007669"/>
    <property type="project" value="InterPro"/>
</dbReference>
<evidence type="ECO:0000256" key="3">
    <source>
        <dbReference type="ARBA" id="ARBA00022475"/>
    </source>
</evidence>
<evidence type="ECO:0000256" key="1">
    <source>
        <dbReference type="ARBA" id="ARBA00004651"/>
    </source>
</evidence>
<keyword evidence="4 10" id="KW-0812">Transmembrane</keyword>
<feature type="transmembrane region" description="Helical" evidence="10">
    <location>
        <begin position="340"/>
        <end position="360"/>
    </location>
</feature>
<feature type="transmembrane region" description="Helical" evidence="10">
    <location>
        <begin position="31"/>
        <end position="47"/>
    </location>
</feature>
<keyword evidence="7" id="KW-0406">Ion transport</keyword>
<evidence type="ECO:0000256" key="6">
    <source>
        <dbReference type="ARBA" id="ARBA00023053"/>
    </source>
</evidence>
<dbReference type="RefSeq" id="WP_008470166.1">
    <property type="nucleotide sequence ID" value="NZ_AYZP01000010.1"/>
</dbReference>
<comment type="subcellular location">
    <subcellularLocation>
        <location evidence="1">Cell membrane</location>
        <topology evidence="1">Multi-pass membrane protein</topology>
    </subcellularLocation>
</comment>
<dbReference type="EMBL" id="CAKE01000002">
    <property type="protein sequence ID" value="CCI81419.1"/>
    <property type="molecule type" value="Genomic_DNA"/>
</dbReference>
<organism evidence="12 13">
    <name type="scientific">Lactobacillus hominis DSM 23910 = CRBIP 24.179</name>
    <dbReference type="NCBI Taxonomy" id="1423758"/>
    <lineage>
        <taxon>Bacteria</taxon>
        <taxon>Bacillati</taxon>
        <taxon>Bacillota</taxon>
        <taxon>Bacilli</taxon>
        <taxon>Lactobacillales</taxon>
        <taxon>Lactobacillaceae</taxon>
        <taxon>Lactobacillus</taxon>
    </lineage>
</organism>
<feature type="transmembrane region" description="Helical" evidence="10">
    <location>
        <begin position="229"/>
        <end position="253"/>
    </location>
</feature>
<sequence>MELMVSTFTLAITSALSIIIAQAFNRVSVNYISMIIGIIIALIPFLNRQVAAFDSEIFMELIVAPLLFFEGQKTRFHNVRSNLKKIISITVVMIVLILIAAGFGASWVGNVSLPVAFIIASISTPTDATATSAVTDGLKMPRRVNASLQAESLFNDASGIILLNMAILWFTNGYINYGQTIGDFIYSSVGGAILGLILGWAIIIFRQLLMRSTLNSLNAQNLLYVLTPLIIYALAEEFNLSGIIAVVVAGLLHNAETQQSILLNSRQIHMGRDLQSLISEIFNSMVFVILGILMVRISRNRLGNHFAWQWILVGITIYLANVIVRYLYSLLALKYDHHEATVFALGGIHGAVTLSLALTLSGTFLGRDNYNLIIMSEATLILLSMMVPTIVFQFILPHQITDQVALQTIERVRQEMVKRAIKEIHYMYLPQRVKKYVIYMLLTQKKAIPFKESIKTLLKTINYPEFTPQEQYLQRMAFYRAFEVEREYLEMIGQKEIRYRKYILSLYNDVLLAESLIIEPEESDD</sequence>
<dbReference type="GO" id="GO:0015386">
    <property type="term" value="F:potassium:proton antiporter activity"/>
    <property type="evidence" value="ECO:0007669"/>
    <property type="project" value="TreeGrafter"/>
</dbReference>
<name>I7L9K0_9LACO</name>
<gene>
    <name evidence="12" type="ORF">BN55_07620</name>
</gene>
<keyword evidence="9" id="KW-0739">Sodium transport</keyword>
<keyword evidence="3" id="KW-1003">Cell membrane</keyword>
<dbReference type="PANTHER" id="PTHR10110:SF86">
    <property type="entry name" value="SODIUM_HYDROGEN EXCHANGER 7"/>
    <property type="match status" value="1"/>
</dbReference>
<dbReference type="GeneID" id="82846690"/>
<reference evidence="12 13" key="1">
    <citation type="submission" date="2012-06" db="EMBL/GenBank/DDBJ databases">
        <title>Draft Genome Sequence of Lactobacillus hominis Strain CRBIP 24.179T, isolated from human intestine.</title>
        <authorList>
            <person name="Cousin S."/>
            <person name="Ma L."/>
            <person name="Bizet C."/>
            <person name="Loux V."/>
            <person name="Bouchier C."/>
            <person name="Clermont D."/>
            <person name="Creno S."/>
        </authorList>
    </citation>
    <scope>NUCLEOTIDE SEQUENCE [LARGE SCALE GENOMIC DNA]</scope>
    <source>
        <strain evidence="13">CRBIP 24.179T</strain>
    </source>
</reference>
<dbReference type="InterPro" id="IPR018422">
    <property type="entry name" value="Cation/H_exchanger_CPA1"/>
</dbReference>
<feature type="transmembrane region" description="Helical" evidence="10">
    <location>
        <begin position="86"/>
        <end position="108"/>
    </location>
</feature>
<dbReference type="PATRIC" id="fig|1423758.3.peg.479"/>
<dbReference type="Pfam" id="PF00999">
    <property type="entry name" value="Na_H_Exchanger"/>
    <property type="match status" value="1"/>
</dbReference>
<dbReference type="GO" id="GO:0051453">
    <property type="term" value="P:regulation of intracellular pH"/>
    <property type="evidence" value="ECO:0007669"/>
    <property type="project" value="TreeGrafter"/>
</dbReference>
<dbReference type="Gene3D" id="1.20.1530.20">
    <property type="match status" value="1"/>
</dbReference>
<protein>
    <submittedName>
        <fullName evidence="12">Na+/H+ antiporter</fullName>
    </submittedName>
</protein>
<evidence type="ECO:0000256" key="2">
    <source>
        <dbReference type="ARBA" id="ARBA00022448"/>
    </source>
</evidence>
<keyword evidence="5 10" id="KW-1133">Transmembrane helix</keyword>
<dbReference type="STRING" id="1423758.FC41_GL000473"/>
<feature type="domain" description="Cation/H+ exchanger transmembrane" evidence="11">
    <location>
        <begin position="14"/>
        <end position="392"/>
    </location>
</feature>
<feature type="transmembrane region" description="Helical" evidence="10">
    <location>
        <begin position="184"/>
        <end position="209"/>
    </location>
</feature>
<evidence type="ECO:0000256" key="9">
    <source>
        <dbReference type="ARBA" id="ARBA00023201"/>
    </source>
</evidence>
<dbReference type="AlphaFoldDB" id="I7L9K0"/>
<dbReference type="GO" id="GO:0098719">
    <property type="term" value="P:sodium ion import across plasma membrane"/>
    <property type="evidence" value="ECO:0007669"/>
    <property type="project" value="TreeGrafter"/>
</dbReference>
<evidence type="ECO:0000256" key="10">
    <source>
        <dbReference type="SAM" id="Phobius"/>
    </source>
</evidence>
<keyword evidence="2" id="KW-0813">Transport</keyword>
<dbReference type="OrthoDB" id="9809206at2"/>
<evidence type="ECO:0000256" key="4">
    <source>
        <dbReference type="ARBA" id="ARBA00022692"/>
    </source>
</evidence>
<evidence type="ECO:0000313" key="12">
    <source>
        <dbReference type="EMBL" id="CCI81419.1"/>
    </source>
</evidence>